<feature type="domain" description="Saccharopine dehydrogenase NADP binding" evidence="3">
    <location>
        <begin position="8"/>
        <end position="149"/>
    </location>
</feature>
<keyword evidence="2" id="KW-0472">Membrane</keyword>
<dbReference type="PANTHER" id="PTHR12286:SF5">
    <property type="entry name" value="SACCHAROPINE DEHYDROGENASE-LIKE OXIDOREDUCTASE"/>
    <property type="match status" value="1"/>
</dbReference>
<dbReference type="InParanoid" id="K3XAR3"/>
<dbReference type="EnsemblProtists" id="PYU1_T014312">
    <property type="protein sequence ID" value="PYU1_T014312"/>
    <property type="gene ID" value="PYU1_G014282"/>
</dbReference>
<dbReference type="InterPro" id="IPR051276">
    <property type="entry name" value="Saccharopine_DH-like_oxidrdct"/>
</dbReference>
<proteinExistence type="inferred from homology"/>
<dbReference type="AlphaFoldDB" id="K3XAR3"/>
<keyword evidence="5" id="KW-1185">Reference proteome</keyword>
<dbReference type="GO" id="GO:0005886">
    <property type="term" value="C:plasma membrane"/>
    <property type="evidence" value="ECO:0007669"/>
    <property type="project" value="TreeGrafter"/>
</dbReference>
<evidence type="ECO:0000256" key="2">
    <source>
        <dbReference type="SAM" id="Phobius"/>
    </source>
</evidence>
<dbReference type="Gene3D" id="3.40.50.720">
    <property type="entry name" value="NAD(P)-binding Rossmann-like Domain"/>
    <property type="match status" value="1"/>
</dbReference>
<dbReference type="InterPro" id="IPR005097">
    <property type="entry name" value="Sacchrp_dh_NADP-bd"/>
</dbReference>
<protein>
    <recommendedName>
        <fullName evidence="3">Saccharopine dehydrogenase NADP binding domain-containing protein</fullName>
    </recommendedName>
</protein>
<feature type="transmembrane region" description="Helical" evidence="2">
    <location>
        <begin position="293"/>
        <end position="312"/>
    </location>
</feature>
<dbReference type="SUPFAM" id="SSF51735">
    <property type="entry name" value="NAD(P)-binding Rossmann-fold domains"/>
    <property type="match status" value="1"/>
</dbReference>
<dbReference type="Pfam" id="PF03435">
    <property type="entry name" value="Sacchrp_dh_NADP"/>
    <property type="match status" value="1"/>
</dbReference>
<reference evidence="4" key="3">
    <citation type="submission" date="2015-02" db="UniProtKB">
        <authorList>
            <consortium name="EnsemblProtists"/>
        </authorList>
    </citation>
    <scope>IDENTIFICATION</scope>
    <source>
        <strain evidence="4">DAOM BR144</strain>
    </source>
</reference>
<accession>K3XAR3</accession>
<organism evidence="4 5">
    <name type="scientific">Globisporangium ultimum (strain ATCC 200006 / CBS 805.95 / DAOM BR144)</name>
    <name type="common">Pythium ultimum</name>
    <dbReference type="NCBI Taxonomy" id="431595"/>
    <lineage>
        <taxon>Eukaryota</taxon>
        <taxon>Sar</taxon>
        <taxon>Stramenopiles</taxon>
        <taxon>Oomycota</taxon>
        <taxon>Peronosporomycetes</taxon>
        <taxon>Pythiales</taxon>
        <taxon>Pythiaceae</taxon>
        <taxon>Globisporangium</taxon>
    </lineage>
</organism>
<evidence type="ECO:0000259" key="3">
    <source>
        <dbReference type="Pfam" id="PF03435"/>
    </source>
</evidence>
<dbReference type="eggNOG" id="KOG2733">
    <property type="taxonomic scope" value="Eukaryota"/>
</dbReference>
<dbReference type="VEuPathDB" id="FungiDB:PYU1_G014282"/>
<dbReference type="InterPro" id="IPR036291">
    <property type="entry name" value="NAD(P)-bd_dom_sf"/>
</dbReference>
<reference evidence="5" key="2">
    <citation type="submission" date="2010-04" db="EMBL/GenBank/DDBJ databases">
        <authorList>
            <person name="Buell R."/>
            <person name="Hamilton J."/>
            <person name="Hostetler J."/>
        </authorList>
    </citation>
    <scope>NUCLEOTIDE SEQUENCE [LARGE SCALE GENOMIC DNA]</scope>
    <source>
        <strain evidence="5">DAOM:BR144</strain>
    </source>
</reference>
<evidence type="ECO:0000313" key="4">
    <source>
        <dbReference type="EnsemblProtists" id="PYU1_T014312"/>
    </source>
</evidence>
<reference evidence="5" key="1">
    <citation type="journal article" date="2010" name="Genome Biol.">
        <title>Genome sequence of the necrotrophic plant pathogen Pythium ultimum reveals original pathogenicity mechanisms and effector repertoire.</title>
        <authorList>
            <person name="Levesque C.A."/>
            <person name="Brouwer H."/>
            <person name="Cano L."/>
            <person name="Hamilton J.P."/>
            <person name="Holt C."/>
            <person name="Huitema E."/>
            <person name="Raffaele S."/>
            <person name="Robideau G.P."/>
            <person name="Thines M."/>
            <person name="Win J."/>
            <person name="Zerillo M.M."/>
            <person name="Beakes G.W."/>
            <person name="Boore J.L."/>
            <person name="Busam D."/>
            <person name="Dumas B."/>
            <person name="Ferriera S."/>
            <person name="Fuerstenberg S.I."/>
            <person name="Gachon C.M."/>
            <person name="Gaulin E."/>
            <person name="Govers F."/>
            <person name="Grenville-Briggs L."/>
            <person name="Horner N."/>
            <person name="Hostetler J."/>
            <person name="Jiang R.H."/>
            <person name="Johnson J."/>
            <person name="Krajaejun T."/>
            <person name="Lin H."/>
            <person name="Meijer H.J."/>
            <person name="Moore B."/>
            <person name="Morris P."/>
            <person name="Phuntmart V."/>
            <person name="Puiu D."/>
            <person name="Shetty J."/>
            <person name="Stajich J.E."/>
            <person name="Tripathy S."/>
            <person name="Wawra S."/>
            <person name="van West P."/>
            <person name="Whitty B.R."/>
            <person name="Coutinho P.M."/>
            <person name="Henrissat B."/>
            <person name="Martin F."/>
            <person name="Thomas P.D."/>
            <person name="Tyler B.M."/>
            <person name="De Vries R.P."/>
            <person name="Kamoun S."/>
            <person name="Yandell M."/>
            <person name="Tisserat N."/>
            <person name="Buell C.R."/>
        </authorList>
    </citation>
    <scope>NUCLEOTIDE SEQUENCE</scope>
    <source>
        <strain evidence="5">DAOM:BR144</strain>
    </source>
</reference>
<dbReference type="PANTHER" id="PTHR12286">
    <property type="entry name" value="SACCHAROPINE DEHYDROGENASE-LIKE OXIDOREDUCTASE"/>
    <property type="match status" value="1"/>
</dbReference>
<sequence length="426" mass="47021">MADKQFDVVIYGATGYTGQLVARYFLTEQETAIDAPNALKWAIAGRSKDRLNQTKELLKEKVPSVSADAIDRIPILVADSDDVEAVLALVKSTKVVLTLAGPYAKYANLLVQLCAENGVHYCDLTGEMIWADMNIRKYEAVAKKSGAKIVHCCGFEAMPSDVSTFLLADFVRTKLQSEVSHISYYWIDSLGGISGGTCASLLHMMTMATRQEVKRMFDPFFYTSAEYEKGKAHLVDANKTGFRVKYDKDMKNWTTVFVGAGANSPVVLRSNYLLGDYYGKAFSYWERFCTGGFFFQNVVSFFTASLLVLSYFDFTRKYILEKIVPAPGVGPTEEELAKGFFKAEMLAYDENRKLVAKGQTTGAGDPGYLITSKMIAEMAKCLAKDEHDGAFASGGGFLTPASAGGRSLAKRLHDKNVMNFEVKKVE</sequence>
<name>K3XAR3_GLOUD</name>
<dbReference type="EMBL" id="GL376566">
    <property type="status" value="NOT_ANNOTATED_CDS"/>
    <property type="molecule type" value="Genomic_DNA"/>
</dbReference>
<dbReference type="HOGENOM" id="CLU_031002_0_2_1"/>
<dbReference type="GO" id="GO:0009247">
    <property type="term" value="P:glycolipid biosynthetic process"/>
    <property type="evidence" value="ECO:0007669"/>
    <property type="project" value="TreeGrafter"/>
</dbReference>
<dbReference type="GO" id="GO:0005811">
    <property type="term" value="C:lipid droplet"/>
    <property type="evidence" value="ECO:0007669"/>
    <property type="project" value="TreeGrafter"/>
</dbReference>
<dbReference type="Proteomes" id="UP000019132">
    <property type="component" value="Unassembled WGS sequence"/>
</dbReference>
<keyword evidence="2" id="KW-1133">Transmembrane helix</keyword>
<keyword evidence="2" id="KW-0812">Transmembrane</keyword>
<dbReference type="FunCoup" id="K3XAR3">
    <property type="interactions" value="2"/>
</dbReference>
<comment type="similarity">
    <text evidence="1">Belongs to the saccharopine dehydrogenase family.</text>
</comment>
<evidence type="ECO:0000313" key="5">
    <source>
        <dbReference type="Proteomes" id="UP000019132"/>
    </source>
</evidence>
<dbReference type="GO" id="GO:0005739">
    <property type="term" value="C:mitochondrion"/>
    <property type="evidence" value="ECO:0007669"/>
    <property type="project" value="TreeGrafter"/>
</dbReference>
<dbReference type="OMA" id="MQLRYHD"/>
<evidence type="ECO:0000256" key="1">
    <source>
        <dbReference type="ARBA" id="ARBA00038048"/>
    </source>
</evidence>